<evidence type="ECO:0000313" key="3">
    <source>
        <dbReference type="EMBL" id="MDQ0111148.1"/>
    </source>
</evidence>
<name>A0ABT9TUV8_PAEHA</name>
<accession>A0ABT9TUV8</accession>
<dbReference type="EMBL" id="JAUSSU010000001">
    <property type="protein sequence ID" value="MDQ0111148.1"/>
    <property type="molecule type" value="Genomic_DNA"/>
</dbReference>
<keyword evidence="4" id="KW-1185">Reference proteome</keyword>
<keyword evidence="1" id="KW-1133">Transmembrane helix</keyword>
<organism evidence="3 4">
    <name type="scientific">Paenibacillus harenae</name>
    <dbReference type="NCBI Taxonomy" id="306543"/>
    <lineage>
        <taxon>Bacteria</taxon>
        <taxon>Bacillati</taxon>
        <taxon>Bacillota</taxon>
        <taxon>Bacilli</taxon>
        <taxon>Bacillales</taxon>
        <taxon>Paenibacillaceae</taxon>
        <taxon>Paenibacillus</taxon>
    </lineage>
</organism>
<comment type="caution">
    <text evidence="3">The sequence shown here is derived from an EMBL/GenBank/DDBJ whole genome shotgun (WGS) entry which is preliminary data.</text>
</comment>
<feature type="transmembrane region" description="Helical" evidence="1">
    <location>
        <begin position="43"/>
        <end position="63"/>
    </location>
</feature>
<sequence>MNYCEEGLSATVMRLYKQSARRIDKANTRLNSEQGSIAVEASLVMPLILILLLVFIVLIRLCAVQMALHSAASQAVRQIAAHIHPIDLALQQAAAVNPLEAASPVPKSSWGDIAGEAAQWLPDPAGQLISSALQGNWKPLQDMAGTELGRSVVEPVLQEAADQAILEPERIRLSHLALPDLKKETEPLLTMSVEYEFPLKLPFIGKPIILRDQASERVWVSDAAAAAYGHEAEGENIVPLQIVSIEPTPVRPGRKATVIVKTTPGTSVSLDVIYKSGHSKAKHLGATTADANGYATWTWHVSGNTTPGSWMLTAEAASQQEHAVSRYFVVEKVDGE</sequence>
<keyword evidence="1" id="KW-0472">Membrane</keyword>
<reference evidence="3 4" key="1">
    <citation type="submission" date="2023-07" db="EMBL/GenBank/DDBJ databases">
        <title>Sorghum-associated microbial communities from plants grown in Nebraska, USA.</title>
        <authorList>
            <person name="Schachtman D."/>
        </authorList>
    </citation>
    <scope>NUCLEOTIDE SEQUENCE [LARGE SCALE GENOMIC DNA]</scope>
    <source>
        <strain evidence="3 4">CC482</strain>
    </source>
</reference>
<protein>
    <recommendedName>
        <fullName evidence="2">TadE-like domain-containing protein</fullName>
    </recommendedName>
</protein>
<dbReference type="Proteomes" id="UP001229346">
    <property type="component" value="Unassembled WGS sequence"/>
</dbReference>
<feature type="domain" description="TadE-like" evidence="2">
    <location>
        <begin position="35"/>
        <end position="77"/>
    </location>
</feature>
<evidence type="ECO:0000313" key="4">
    <source>
        <dbReference type="Proteomes" id="UP001229346"/>
    </source>
</evidence>
<evidence type="ECO:0000256" key="1">
    <source>
        <dbReference type="SAM" id="Phobius"/>
    </source>
</evidence>
<proteinExistence type="predicted"/>
<keyword evidence="1" id="KW-0812">Transmembrane</keyword>
<dbReference type="Pfam" id="PF07811">
    <property type="entry name" value="TadE"/>
    <property type="match status" value="1"/>
</dbReference>
<gene>
    <name evidence="3" type="ORF">J2T15_000564</name>
</gene>
<dbReference type="InterPro" id="IPR012495">
    <property type="entry name" value="TadE-like_dom"/>
</dbReference>
<evidence type="ECO:0000259" key="2">
    <source>
        <dbReference type="Pfam" id="PF07811"/>
    </source>
</evidence>